<accession>A0A5N5TP65</accession>
<reference evidence="2 3" key="1">
    <citation type="journal article" date="2019" name="PLoS Biol.">
        <title>Sex chromosomes control vertical transmission of feminizing Wolbachia symbionts in an isopod.</title>
        <authorList>
            <person name="Becking T."/>
            <person name="Chebbi M.A."/>
            <person name="Giraud I."/>
            <person name="Moumen B."/>
            <person name="Laverre T."/>
            <person name="Caubet Y."/>
            <person name="Peccoud J."/>
            <person name="Gilbert C."/>
            <person name="Cordaux R."/>
        </authorList>
    </citation>
    <scope>NUCLEOTIDE SEQUENCE [LARGE SCALE GENOMIC DNA]</scope>
    <source>
        <strain evidence="2">ANa2</strain>
        <tissue evidence="2">Whole body excluding digestive tract and cuticle</tissue>
    </source>
</reference>
<dbReference type="SUPFAM" id="SSF49562">
    <property type="entry name" value="C2 domain (Calcium/lipid-binding domain, CaLB)"/>
    <property type="match status" value="1"/>
</dbReference>
<keyword evidence="3" id="KW-1185">Reference proteome</keyword>
<dbReference type="CDD" id="cd00030">
    <property type="entry name" value="C2"/>
    <property type="match status" value="1"/>
</dbReference>
<dbReference type="SMART" id="SM00239">
    <property type="entry name" value="C2"/>
    <property type="match status" value="1"/>
</dbReference>
<sequence length="201" mass="23191">MVELKESLDILSIKGSEVGVLNVEVVPCNKSGKEYSEKDDVFVDNPDDLIGRDLYFKIKIMGARGLPNRYSEVYCTYKFYLDEEEHKTKPITDTTNPNFKYEKKFTYKPVTKQFIDYLMKESLVIKVKGKQRVRRSAIPASLQGLSTRDMLKNDRTVFSKTATLMNGFNMNGRVVDPQKQSIIVELLLMKKTQARLQQRCV</sequence>
<feature type="domain" description="C2" evidence="1">
    <location>
        <begin position="37"/>
        <end position="160"/>
    </location>
</feature>
<dbReference type="InterPro" id="IPR000008">
    <property type="entry name" value="C2_dom"/>
</dbReference>
<dbReference type="InterPro" id="IPR035892">
    <property type="entry name" value="C2_domain_sf"/>
</dbReference>
<name>A0A5N5TP65_9CRUS</name>
<organism evidence="2 3">
    <name type="scientific">Armadillidium nasatum</name>
    <dbReference type="NCBI Taxonomy" id="96803"/>
    <lineage>
        <taxon>Eukaryota</taxon>
        <taxon>Metazoa</taxon>
        <taxon>Ecdysozoa</taxon>
        <taxon>Arthropoda</taxon>
        <taxon>Crustacea</taxon>
        <taxon>Multicrustacea</taxon>
        <taxon>Malacostraca</taxon>
        <taxon>Eumalacostraca</taxon>
        <taxon>Peracarida</taxon>
        <taxon>Isopoda</taxon>
        <taxon>Oniscidea</taxon>
        <taxon>Crinocheta</taxon>
        <taxon>Armadillidiidae</taxon>
        <taxon>Armadillidium</taxon>
    </lineage>
</organism>
<dbReference type="Pfam" id="PF00168">
    <property type="entry name" value="C2"/>
    <property type="match status" value="1"/>
</dbReference>
<protein>
    <submittedName>
        <fullName evidence="2">Kinesin-like protein KIF28P</fullName>
    </submittedName>
</protein>
<dbReference type="OrthoDB" id="6381236at2759"/>
<dbReference type="AlphaFoldDB" id="A0A5N5TP65"/>
<proteinExistence type="predicted"/>
<evidence type="ECO:0000313" key="3">
    <source>
        <dbReference type="Proteomes" id="UP000326759"/>
    </source>
</evidence>
<feature type="non-terminal residue" evidence="2">
    <location>
        <position position="201"/>
    </location>
</feature>
<evidence type="ECO:0000259" key="1">
    <source>
        <dbReference type="PROSITE" id="PS50004"/>
    </source>
</evidence>
<dbReference type="EMBL" id="SEYY01000124">
    <property type="protein sequence ID" value="KAB7507964.1"/>
    <property type="molecule type" value="Genomic_DNA"/>
</dbReference>
<dbReference type="PROSITE" id="PS50004">
    <property type="entry name" value="C2"/>
    <property type="match status" value="1"/>
</dbReference>
<gene>
    <name evidence="2" type="ORF">Anas_04390</name>
</gene>
<dbReference type="Proteomes" id="UP000326759">
    <property type="component" value="Unassembled WGS sequence"/>
</dbReference>
<evidence type="ECO:0000313" key="2">
    <source>
        <dbReference type="EMBL" id="KAB7507964.1"/>
    </source>
</evidence>
<dbReference type="Gene3D" id="2.60.40.150">
    <property type="entry name" value="C2 domain"/>
    <property type="match status" value="1"/>
</dbReference>
<comment type="caution">
    <text evidence="2">The sequence shown here is derived from an EMBL/GenBank/DDBJ whole genome shotgun (WGS) entry which is preliminary data.</text>
</comment>